<dbReference type="RefSeq" id="WP_184536081.1">
    <property type="nucleotide sequence ID" value="NZ_JACHJW010000001.1"/>
</dbReference>
<dbReference type="EMBL" id="JACHJW010000001">
    <property type="protein sequence ID" value="MBB4960280.1"/>
    <property type="molecule type" value="Genomic_DNA"/>
</dbReference>
<proteinExistence type="predicted"/>
<feature type="region of interest" description="Disordered" evidence="1">
    <location>
        <begin position="114"/>
        <end position="136"/>
    </location>
</feature>
<name>A0A7W7SSQ3_9ACTN</name>
<dbReference type="InterPro" id="IPR015943">
    <property type="entry name" value="WD40/YVTN_repeat-like_dom_sf"/>
</dbReference>
<evidence type="ECO:0000313" key="3">
    <source>
        <dbReference type="EMBL" id="MBB4960280.1"/>
    </source>
</evidence>
<keyword evidence="2" id="KW-0812">Transmembrane</keyword>
<evidence type="ECO:0000313" key="4">
    <source>
        <dbReference type="Proteomes" id="UP000578819"/>
    </source>
</evidence>
<dbReference type="CDD" id="cd15482">
    <property type="entry name" value="Sialidase_non-viral"/>
    <property type="match status" value="1"/>
</dbReference>
<feature type="transmembrane region" description="Helical" evidence="2">
    <location>
        <begin position="38"/>
        <end position="60"/>
    </location>
</feature>
<keyword evidence="4" id="KW-1185">Reference proteome</keyword>
<dbReference type="InterPro" id="IPR036278">
    <property type="entry name" value="Sialidase_sf"/>
</dbReference>
<feature type="region of interest" description="Disordered" evidence="1">
    <location>
        <begin position="157"/>
        <end position="178"/>
    </location>
</feature>
<evidence type="ECO:0008006" key="5">
    <source>
        <dbReference type="Google" id="ProtNLM"/>
    </source>
</evidence>
<sequence>MTEWRDLFAEATDSAPPSRLVADEVYAAGRQRRRRRAVVANAAVAVALAMGAGTGIAAMVRSEPTVRGESGTGGEKSLPGVLPYPGGLVQMVRAADARHLYVLVSTQSSCAKQPCDKSSMQLVGSDDGGRTWSDRGGPIRVTGFEVLKAGRLLAVEPSGPSDTKEWELRTSTDGGRTWHTTERAPAVAAVSSGSTALCWPESGGVAGSPCIVHALDPTSRRIAPLTNQPPLTLSTELLIGESGGRLWASGVDQATGRPAVAVSRDAGRTWSTKVFVDAPACSSEGCQPPYLTTGDGPTAYAVVVRVRHRAVYRYVENAGRDGGDWQRDTGVDKVPVDHLVGGAQSFVAADGTHVLSQVVPHPDRDIEGYRWWVARPNDGTYQPVELPGLPATVFPIRRTPDGWFYAHSYPDGVLYGSTDGWRWSPVARSS</sequence>
<dbReference type="Gene3D" id="2.130.10.10">
    <property type="entry name" value="YVTN repeat-like/Quinoprotein amine dehydrogenase"/>
    <property type="match status" value="1"/>
</dbReference>
<reference evidence="3 4" key="1">
    <citation type="submission" date="2020-08" db="EMBL/GenBank/DDBJ databases">
        <title>Sequencing the genomes of 1000 actinobacteria strains.</title>
        <authorList>
            <person name="Klenk H.-P."/>
        </authorList>
    </citation>
    <scope>NUCLEOTIDE SEQUENCE [LARGE SCALE GENOMIC DNA]</scope>
    <source>
        <strain evidence="3 4">DSM 45886</strain>
    </source>
</reference>
<evidence type="ECO:0000256" key="1">
    <source>
        <dbReference type="SAM" id="MobiDB-lite"/>
    </source>
</evidence>
<accession>A0A7W7SSQ3</accession>
<comment type="caution">
    <text evidence="3">The sequence shown here is derived from an EMBL/GenBank/DDBJ whole genome shotgun (WGS) entry which is preliminary data.</text>
</comment>
<dbReference type="AlphaFoldDB" id="A0A7W7SSQ3"/>
<evidence type="ECO:0000256" key="2">
    <source>
        <dbReference type="SAM" id="Phobius"/>
    </source>
</evidence>
<protein>
    <recommendedName>
        <fullName evidence="5">BNR repeat-like domain-containing protein</fullName>
    </recommendedName>
</protein>
<organism evidence="3 4">
    <name type="scientific">Micromonospora polyrhachis</name>
    <dbReference type="NCBI Taxonomy" id="1282883"/>
    <lineage>
        <taxon>Bacteria</taxon>
        <taxon>Bacillati</taxon>
        <taxon>Actinomycetota</taxon>
        <taxon>Actinomycetes</taxon>
        <taxon>Micromonosporales</taxon>
        <taxon>Micromonosporaceae</taxon>
        <taxon>Micromonospora</taxon>
    </lineage>
</organism>
<keyword evidence="2" id="KW-0472">Membrane</keyword>
<gene>
    <name evidence="3" type="ORF">FHR38_004013</name>
</gene>
<dbReference type="SUPFAM" id="SSF50939">
    <property type="entry name" value="Sialidases"/>
    <property type="match status" value="1"/>
</dbReference>
<dbReference type="Proteomes" id="UP000578819">
    <property type="component" value="Unassembled WGS sequence"/>
</dbReference>
<keyword evidence="2" id="KW-1133">Transmembrane helix</keyword>